<dbReference type="InterPro" id="IPR011257">
    <property type="entry name" value="DNA_glycosylase"/>
</dbReference>
<sequence>MRSFEEILAISAERHGGVEAVMAQVQPPKPAEELAAIGDDRWLAQMTKSIFQAGFNWKVIETKWPGFEEAFRGFDPGACSMMDDAWFDSLLTNTAIVRNGTKIRSVQENAAFLVDLARAHGSAARCFAEWPSEDYIGLLALIKKEGSRLGGTSGQYMLRMMGKDSFILSRDVVARLIAEGVIDKPPASKKAMAAVQAAFNTWRAESGRSLTEISRVLAMSCG</sequence>
<accession>A0A1Y5TQB2</accession>
<organism evidence="1 2">
    <name type="scientific">Pseudoruegeria aquimaris</name>
    <dbReference type="NCBI Taxonomy" id="393663"/>
    <lineage>
        <taxon>Bacteria</taxon>
        <taxon>Pseudomonadati</taxon>
        <taxon>Pseudomonadota</taxon>
        <taxon>Alphaproteobacteria</taxon>
        <taxon>Rhodobacterales</taxon>
        <taxon>Roseobacteraceae</taxon>
        <taxon>Pseudoruegeria</taxon>
    </lineage>
</organism>
<dbReference type="InterPro" id="IPR005019">
    <property type="entry name" value="Adenine_glyco"/>
</dbReference>
<gene>
    <name evidence="1" type="ORF">PSA7680_03545</name>
</gene>
<dbReference type="PANTHER" id="PTHR30037:SF3">
    <property type="entry name" value="BLR0857 PROTEIN"/>
    <property type="match status" value="1"/>
</dbReference>
<dbReference type="PANTHER" id="PTHR30037">
    <property type="entry name" value="DNA-3-METHYLADENINE GLYCOSYLASE 1"/>
    <property type="match status" value="1"/>
</dbReference>
<keyword evidence="2" id="KW-1185">Reference proteome</keyword>
<dbReference type="InterPro" id="IPR052891">
    <property type="entry name" value="DNA-3mA_glycosylase"/>
</dbReference>
<evidence type="ECO:0000313" key="2">
    <source>
        <dbReference type="Proteomes" id="UP000193409"/>
    </source>
</evidence>
<dbReference type="GO" id="GO:0008725">
    <property type="term" value="F:DNA-3-methyladenine glycosylase activity"/>
    <property type="evidence" value="ECO:0007669"/>
    <property type="project" value="InterPro"/>
</dbReference>
<dbReference type="AlphaFoldDB" id="A0A1Y5TQB2"/>
<dbReference type="Gene3D" id="1.10.340.30">
    <property type="entry name" value="Hypothetical protein, domain 2"/>
    <property type="match status" value="1"/>
</dbReference>
<dbReference type="Pfam" id="PF03352">
    <property type="entry name" value="Adenine_glyco"/>
    <property type="match status" value="1"/>
</dbReference>
<name>A0A1Y5TQB2_9RHOB</name>
<protein>
    <submittedName>
        <fullName evidence="1">Methyladenine glycosylase</fullName>
    </submittedName>
</protein>
<dbReference type="EMBL" id="FWFQ01000043">
    <property type="protein sequence ID" value="SLN67225.1"/>
    <property type="molecule type" value="Genomic_DNA"/>
</dbReference>
<dbReference type="Proteomes" id="UP000193409">
    <property type="component" value="Unassembled WGS sequence"/>
</dbReference>
<reference evidence="1 2" key="1">
    <citation type="submission" date="2017-03" db="EMBL/GenBank/DDBJ databases">
        <authorList>
            <person name="Afonso C.L."/>
            <person name="Miller P.J."/>
            <person name="Scott M.A."/>
            <person name="Spackman E."/>
            <person name="Goraichik I."/>
            <person name="Dimitrov K.M."/>
            <person name="Suarez D.L."/>
            <person name="Swayne D.E."/>
        </authorList>
    </citation>
    <scope>NUCLEOTIDE SEQUENCE [LARGE SCALE GENOMIC DNA]</scope>
    <source>
        <strain evidence="1 2">CECT 7680</strain>
    </source>
</reference>
<dbReference type="OrthoDB" id="9795156at2"/>
<dbReference type="GO" id="GO:0006284">
    <property type="term" value="P:base-excision repair"/>
    <property type="evidence" value="ECO:0007669"/>
    <property type="project" value="InterPro"/>
</dbReference>
<dbReference type="RefSeq" id="WP_085870023.1">
    <property type="nucleotide sequence ID" value="NZ_FWFQ01000043.1"/>
</dbReference>
<dbReference type="SUPFAM" id="SSF48150">
    <property type="entry name" value="DNA-glycosylase"/>
    <property type="match status" value="1"/>
</dbReference>
<evidence type="ECO:0000313" key="1">
    <source>
        <dbReference type="EMBL" id="SLN67225.1"/>
    </source>
</evidence>
<proteinExistence type="predicted"/>